<dbReference type="InterPro" id="IPR009875">
    <property type="entry name" value="PilZ_domain"/>
</dbReference>
<gene>
    <name evidence="2" type="ORF">AVDCRST_MAG09-2290</name>
</gene>
<evidence type="ECO:0000259" key="1">
    <source>
        <dbReference type="Pfam" id="PF07238"/>
    </source>
</evidence>
<protein>
    <recommendedName>
        <fullName evidence="1">PilZ domain-containing protein</fullName>
    </recommendedName>
</protein>
<reference evidence="2" key="1">
    <citation type="submission" date="2020-02" db="EMBL/GenBank/DDBJ databases">
        <authorList>
            <person name="Meier V. D."/>
        </authorList>
    </citation>
    <scope>NUCLEOTIDE SEQUENCE</scope>
    <source>
        <strain evidence="2">AVDCRST_MAG09</strain>
    </source>
</reference>
<name>A0A6J4TGB4_9SPHN</name>
<dbReference type="AlphaFoldDB" id="A0A6J4TGB4"/>
<dbReference type="GO" id="GO:0035438">
    <property type="term" value="F:cyclic-di-GMP binding"/>
    <property type="evidence" value="ECO:0007669"/>
    <property type="project" value="InterPro"/>
</dbReference>
<organism evidence="2">
    <name type="scientific">uncultured Sphingomonas sp</name>
    <dbReference type="NCBI Taxonomy" id="158754"/>
    <lineage>
        <taxon>Bacteria</taxon>
        <taxon>Pseudomonadati</taxon>
        <taxon>Pseudomonadota</taxon>
        <taxon>Alphaproteobacteria</taxon>
        <taxon>Sphingomonadales</taxon>
        <taxon>Sphingomonadaceae</taxon>
        <taxon>Sphingomonas</taxon>
        <taxon>environmental samples</taxon>
    </lineage>
</organism>
<evidence type="ECO:0000313" key="2">
    <source>
        <dbReference type="EMBL" id="CAA9522465.1"/>
    </source>
</evidence>
<dbReference type="EMBL" id="CADCVZ010000061">
    <property type="protein sequence ID" value="CAA9522465.1"/>
    <property type="molecule type" value="Genomic_DNA"/>
</dbReference>
<proteinExistence type="predicted"/>
<dbReference type="Pfam" id="PF07238">
    <property type="entry name" value="PilZ"/>
    <property type="match status" value="1"/>
</dbReference>
<dbReference type="Gene3D" id="2.40.10.220">
    <property type="entry name" value="predicted glycosyltransferase like domains"/>
    <property type="match status" value="1"/>
</dbReference>
<feature type="domain" description="PilZ" evidence="1">
    <location>
        <begin position="14"/>
        <end position="94"/>
    </location>
</feature>
<sequence>MIDARIAQQASADDRRIAPRAPVAVDARVRELGSEGAEATVLNISSTGFMAETGGEFAAGARVWLILPGRERANAVVRWVKGKRIGAEFAQPVDLSGLLGA</sequence>
<accession>A0A6J4TGB4</accession>
<dbReference type="RefSeq" id="WP_294174487.1">
    <property type="nucleotide sequence ID" value="NZ_CADCVZ010000061.1"/>
</dbReference>
<dbReference type="SUPFAM" id="SSF141371">
    <property type="entry name" value="PilZ domain-like"/>
    <property type="match status" value="1"/>
</dbReference>